<dbReference type="Pfam" id="PF00001">
    <property type="entry name" value="7tm_1"/>
    <property type="match status" value="1"/>
</dbReference>
<dbReference type="PROSITE" id="PS00237">
    <property type="entry name" value="G_PROTEIN_RECEP_F1_1"/>
    <property type="match status" value="1"/>
</dbReference>
<name>A0A1Y3BQ40_EURMA</name>
<gene>
    <name evidence="12" type="ORF">BLA29_005387</name>
</gene>
<dbReference type="SUPFAM" id="SSF81321">
    <property type="entry name" value="Family A G protein-coupled receptor-like"/>
    <property type="match status" value="1"/>
</dbReference>
<feature type="transmembrane region" description="Helical" evidence="10">
    <location>
        <begin position="45"/>
        <end position="69"/>
    </location>
</feature>
<feature type="transmembrane region" description="Helical" evidence="10">
    <location>
        <begin position="157"/>
        <end position="179"/>
    </location>
</feature>
<comment type="similarity">
    <text evidence="2 9">Belongs to the G-protein coupled receptor 1 family.</text>
</comment>
<dbReference type="GO" id="GO:0004983">
    <property type="term" value="F:neuropeptide Y receptor activity"/>
    <property type="evidence" value="ECO:0007669"/>
    <property type="project" value="InterPro"/>
</dbReference>
<dbReference type="PANTHER" id="PTHR24235:SF30">
    <property type="entry name" value="NEUROPEPTIDE F RECEPTOR"/>
    <property type="match status" value="1"/>
</dbReference>
<feature type="transmembrane region" description="Helical" evidence="10">
    <location>
        <begin position="107"/>
        <end position="126"/>
    </location>
</feature>
<feature type="domain" description="G-protein coupled receptors family 1 profile" evidence="11">
    <location>
        <begin position="1"/>
        <end position="211"/>
    </location>
</feature>
<feature type="transmembrane region" description="Helical" evidence="10">
    <location>
        <begin position="191"/>
        <end position="214"/>
    </location>
</feature>
<evidence type="ECO:0000259" key="11">
    <source>
        <dbReference type="PROSITE" id="PS50262"/>
    </source>
</evidence>
<evidence type="ECO:0000256" key="10">
    <source>
        <dbReference type="SAM" id="Phobius"/>
    </source>
</evidence>
<sequence length="272" mass="31746">MCKLVQALEGTSIFVSTLSIIAIALDRYNVILRSVSPDQHRRTTVVPIFFKLILIWIIGIILSMPLFLVRTVESHYIGMGPIHTINFCIEKWPIENGRAYYSVLSMLIQYVGPIIIVSVVYARLCIKLRSRTLRRTSTTQLPKLRTRLQRRTRKTNLLLISIALIFFISWLPLNVLNIVADFFFPVSAFRITFAICHMFGMSSACSNPFIYGWLNQTFRNEFKEIFNSFQHLFCHHCYKNRTMQRHQLTSVVRESDHSMSFSPNHRVIHYQP</sequence>
<evidence type="ECO:0000256" key="5">
    <source>
        <dbReference type="ARBA" id="ARBA00023040"/>
    </source>
</evidence>
<dbReference type="Gene3D" id="1.20.1070.10">
    <property type="entry name" value="Rhodopsin 7-helix transmembrane proteins"/>
    <property type="match status" value="1"/>
</dbReference>
<dbReference type="OrthoDB" id="9046662at2759"/>
<dbReference type="InterPro" id="IPR000611">
    <property type="entry name" value="NPY_rcpt"/>
</dbReference>
<comment type="subcellular location">
    <subcellularLocation>
        <location evidence="1">Membrane</location>
        <topology evidence="1">Multi-pass membrane protein</topology>
    </subcellularLocation>
</comment>
<dbReference type="InterPro" id="IPR000276">
    <property type="entry name" value="GPCR_Rhodpsn"/>
</dbReference>
<dbReference type="PRINTS" id="PR01012">
    <property type="entry name" value="NRPEPTIDEYR"/>
</dbReference>
<accession>A0A1Y3BQ40</accession>
<evidence type="ECO:0000256" key="8">
    <source>
        <dbReference type="ARBA" id="ARBA00023224"/>
    </source>
</evidence>
<evidence type="ECO:0000256" key="3">
    <source>
        <dbReference type="ARBA" id="ARBA00022692"/>
    </source>
</evidence>
<evidence type="ECO:0000256" key="4">
    <source>
        <dbReference type="ARBA" id="ARBA00022989"/>
    </source>
</evidence>
<keyword evidence="6 10" id="KW-0472">Membrane</keyword>
<keyword evidence="13" id="KW-1185">Reference proteome</keyword>
<keyword evidence="7 9" id="KW-0675">Receptor</keyword>
<dbReference type="PROSITE" id="PS50262">
    <property type="entry name" value="G_PROTEIN_RECEP_F1_2"/>
    <property type="match status" value="1"/>
</dbReference>
<evidence type="ECO:0000256" key="6">
    <source>
        <dbReference type="ARBA" id="ARBA00023136"/>
    </source>
</evidence>
<dbReference type="PANTHER" id="PTHR24235">
    <property type="entry name" value="NEUROPEPTIDE Y RECEPTOR"/>
    <property type="match status" value="1"/>
</dbReference>
<keyword evidence="4 10" id="KW-1133">Transmembrane helix</keyword>
<feature type="transmembrane region" description="Helical" evidence="10">
    <location>
        <begin position="6"/>
        <end position="25"/>
    </location>
</feature>
<comment type="caution">
    <text evidence="12">The sequence shown here is derived from an EMBL/GenBank/DDBJ whole genome shotgun (WGS) entry which is preliminary data.</text>
</comment>
<reference evidence="12 13" key="1">
    <citation type="submission" date="2017-03" db="EMBL/GenBank/DDBJ databases">
        <title>Genome Survey of Euroglyphus maynei.</title>
        <authorList>
            <person name="Arlian L.G."/>
            <person name="Morgan M.S."/>
            <person name="Rider S.D."/>
        </authorList>
    </citation>
    <scope>NUCLEOTIDE SEQUENCE [LARGE SCALE GENOMIC DNA]</scope>
    <source>
        <strain evidence="12">Arlian Lab</strain>
        <tissue evidence="12">Whole body</tissue>
    </source>
</reference>
<feature type="non-terminal residue" evidence="12">
    <location>
        <position position="272"/>
    </location>
</feature>
<evidence type="ECO:0000313" key="13">
    <source>
        <dbReference type="Proteomes" id="UP000194236"/>
    </source>
</evidence>
<keyword evidence="3 9" id="KW-0812">Transmembrane</keyword>
<dbReference type="GO" id="GO:0016020">
    <property type="term" value="C:membrane"/>
    <property type="evidence" value="ECO:0007669"/>
    <property type="project" value="UniProtKB-SubCell"/>
</dbReference>
<evidence type="ECO:0000256" key="2">
    <source>
        <dbReference type="ARBA" id="ARBA00010663"/>
    </source>
</evidence>
<evidence type="ECO:0000313" key="12">
    <source>
        <dbReference type="EMBL" id="OTF82058.1"/>
    </source>
</evidence>
<dbReference type="InterPro" id="IPR017452">
    <property type="entry name" value="GPCR_Rhodpsn_7TM"/>
</dbReference>
<dbReference type="Proteomes" id="UP000194236">
    <property type="component" value="Unassembled WGS sequence"/>
</dbReference>
<keyword evidence="5 9" id="KW-0297">G-protein coupled receptor</keyword>
<proteinExistence type="inferred from homology"/>
<dbReference type="AlphaFoldDB" id="A0A1Y3BQ40"/>
<evidence type="ECO:0000256" key="1">
    <source>
        <dbReference type="ARBA" id="ARBA00004141"/>
    </source>
</evidence>
<keyword evidence="8 9" id="KW-0807">Transducer</keyword>
<evidence type="ECO:0000256" key="9">
    <source>
        <dbReference type="RuleBase" id="RU000688"/>
    </source>
</evidence>
<dbReference type="EMBL" id="MUJZ01010423">
    <property type="protein sequence ID" value="OTF82058.1"/>
    <property type="molecule type" value="Genomic_DNA"/>
</dbReference>
<protein>
    <submittedName>
        <fullName evidence="12">Neuropeptide F receptor-like protein</fullName>
    </submittedName>
</protein>
<evidence type="ECO:0000256" key="7">
    <source>
        <dbReference type="ARBA" id="ARBA00023170"/>
    </source>
</evidence>
<dbReference type="PRINTS" id="PR00237">
    <property type="entry name" value="GPCRRHODOPSN"/>
</dbReference>
<organism evidence="12 13">
    <name type="scientific">Euroglyphus maynei</name>
    <name type="common">Mayne's house dust mite</name>
    <dbReference type="NCBI Taxonomy" id="6958"/>
    <lineage>
        <taxon>Eukaryota</taxon>
        <taxon>Metazoa</taxon>
        <taxon>Ecdysozoa</taxon>
        <taxon>Arthropoda</taxon>
        <taxon>Chelicerata</taxon>
        <taxon>Arachnida</taxon>
        <taxon>Acari</taxon>
        <taxon>Acariformes</taxon>
        <taxon>Sarcoptiformes</taxon>
        <taxon>Astigmata</taxon>
        <taxon>Psoroptidia</taxon>
        <taxon>Analgoidea</taxon>
        <taxon>Pyroglyphidae</taxon>
        <taxon>Pyroglyphinae</taxon>
        <taxon>Euroglyphus</taxon>
    </lineage>
</organism>